<organism evidence="11 12">
    <name type="scientific">Trichonephila clavata</name>
    <name type="common">Joro spider</name>
    <name type="synonym">Nephila clavata</name>
    <dbReference type="NCBI Taxonomy" id="2740835"/>
    <lineage>
        <taxon>Eukaryota</taxon>
        <taxon>Metazoa</taxon>
        <taxon>Ecdysozoa</taxon>
        <taxon>Arthropoda</taxon>
        <taxon>Chelicerata</taxon>
        <taxon>Arachnida</taxon>
        <taxon>Araneae</taxon>
        <taxon>Araneomorphae</taxon>
        <taxon>Entelegynae</taxon>
        <taxon>Araneoidea</taxon>
        <taxon>Nephilidae</taxon>
        <taxon>Trichonephila</taxon>
    </lineage>
</organism>
<feature type="compositionally biased region" description="Polar residues" evidence="5">
    <location>
        <begin position="838"/>
        <end position="847"/>
    </location>
</feature>
<reference evidence="11" key="1">
    <citation type="submission" date="2020-07" db="EMBL/GenBank/DDBJ databases">
        <title>Multicomponent nature underlies the extraordinary mechanical properties of spider dragline silk.</title>
        <authorList>
            <person name="Kono N."/>
            <person name="Nakamura H."/>
            <person name="Mori M."/>
            <person name="Yoshida Y."/>
            <person name="Ohtoshi R."/>
            <person name="Malay A.D."/>
            <person name="Moran D.A.P."/>
            <person name="Tomita M."/>
            <person name="Numata K."/>
            <person name="Arakawa K."/>
        </authorList>
    </citation>
    <scope>NUCLEOTIDE SEQUENCE</scope>
</reference>
<dbReference type="InterPro" id="IPR000742">
    <property type="entry name" value="EGF"/>
</dbReference>
<dbReference type="GO" id="GO:0005615">
    <property type="term" value="C:extracellular space"/>
    <property type="evidence" value="ECO:0007669"/>
    <property type="project" value="TreeGrafter"/>
</dbReference>
<feature type="region of interest" description="Disordered" evidence="5">
    <location>
        <begin position="183"/>
        <end position="204"/>
    </location>
</feature>
<evidence type="ECO:0000256" key="5">
    <source>
        <dbReference type="SAM" id="MobiDB-lite"/>
    </source>
</evidence>
<evidence type="ECO:0000256" key="3">
    <source>
        <dbReference type="ARBA" id="ARBA00022729"/>
    </source>
</evidence>
<dbReference type="Gene3D" id="2.60.40.10">
    <property type="entry name" value="Immunoglobulins"/>
    <property type="match status" value="1"/>
</dbReference>
<feature type="domain" description="EGF-like" evidence="7">
    <location>
        <begin position="763"/>
        <end position="796"/>
    </location>
</feature>
<feature type="region of interest" description="Disordered" evidence="5">
    <location>
        <begin position="810"/>
        <end position="926"/>
    </location>
</feature>
<dbReference type="OrthoDB" id="6022609at2759"/>
<dbReference type="PROSITE" id="PS50026">
    <property type="entry name" value="EGF_3"/>
    <property type="match status" value="1"/>
</dbReference>
<feature type="domain" description="VWFC" evidence="8">
    <location>
        <begin position="1226"/>
        <end position="1305"/>
    </location>
</feature>
<evidence type="ECO:0000259" key="10">
    <source>
        <dbReference type="PROSITE" id="PS51390"/>
    </source>
</evidence>
<dbReference type="Pfam" id="PF00095">
    <property type="entry name" value="WAP"/>
    <property type="match status" value="1"/>
</dbReference>
<feature type="region of interest" description="Disordered" evidence="5">
    <location>
        <begin position="93"/>
        <end position="150"/>
    </location>
</feature>
<dbReference type="PROSITE" id="PS50184">
    <property type="entry name" value="VWFC_2"/>
    <property type="match status" value="1"/>
</dbReference>
<name>A0A8X6G3H1_TRICU</name>
<dbReference type="InterPro" id="IPR036645">
    <property type="entry name" value="Elafin-like_sf"/>
</dbReference>
<feature type="region of interest" description="Disordered" evidence="5">
    <location>
        <begin position="360"/>
        <end position="383"/>
    </location>
</feature>
<dbReference type="InterPro" id="IPR050941">
    <property type="entry name" value="CCN"/>
</dbReference>
<dbReference type="GO" id="GO:0045597">
    <property type="term" value="P:positive regulation of cell differentiation"/>
    <property type="evidence" value="ECO:0007669"/>
    <property type="project" value="TreeGrafter"/>
</dbReference>
<keyword evidence="12" id="KW-1185">Reference proteome</keyword>
<evidence type="ECO:0008006" key="13">
    <source>
        <dbReference type="Google" id="ProtNLM"/>
    </source>
</evidence>
<evidence type="ECO:0000259" key="8">
    <source>
        <dbReference type="PROSITE" id="PS50184"/>
    </source>
</evidence>
<feature type="compositionally biased region" description="Basic residues" evidence="5">
    <location>
        <begin position="115"/>
        <end position="128"/>
    </location>
</feature>
<evidence type="ECO:0000259" key="7">
    <source>
        <dbReference type="PROSITE" id="PS50026"/>
    </source>
</evidence>
<evidence type="ECO:0000256" key="1">
    <source>
        <dbReference type="ARBA" id="ARBA00002878"/>
    </source>
</evidence>
<dbReference type="SUPFAM" id="SSF57256">
    <property type="entry name" value="Elafin-like"/>
    <property type="match status" value="1"/>
</dbReference>
<dbReference type="SMART" id="SM00214">
    <property type="entry name" value="VWC"/>
    <property type="match status" value="5"/>
</dbReference>
<dbReference type="InterPro" id="IPR008197">
    <property type="entry name" value="WAP_dom"/>
</dbReference>
<evidence type="ECO:0000313" key="11">
    <source>
        <dbReference type="EMBL" id="GFQ95860.1"/>
    </source>
</evidence>
<dbReference type="GO" id="GO:0030414">
    <property type="term" value="F:peptidase inhibitor activity"/>
    <property type="evidence" value="ECO:0007669"/>
    <property type="project" value="InterPro"/>
</dbReference>
<feature type="region of interest" description="Disordered" evidence="5">
    <location>
        <begin position="253"/>
        <end position="281"/>
    </location>
</feature>
<feature type="domain" description="WAP" evidence="10">
    <location>
        <begin position="710"/>
        <end position="761"/>
    </location>
</feature>
<dbReference type="Proteomes" id="UP000887116">
    <property type="component" value="Unassembled WGS sequence"/>
</dbReference>
<feature type="compositionally biased region" description="Basic and acidic residues" evidence="5">
    <location>
        <begin position="853"/>
        <end position="869"/>
    </location>
</feature>
<dbReference type="Gene3D" id="4.10.75.10">
    <property type="entry name" value="Elafin-like"/>
    <property type="match status" value="1"/>
</dbReference>
<dbReference type="InterPro" id="IPR001007">
    <property type="entry name" value="VWF_dom"/>
</dbReference>
<feature type="compositionally biased region" description="Basic and acidic residues" evidence="5">
    <location>
        <begin position="138"/>
        <end position="149"/>
    </location>
</feature>
<keyword evidence="3 6" id="KW-0732">Signal</keyword>
<dbReference type="EMBL" id="BMAO01034329">
    <property type="protein sequence ID" value="GFQ95860.1"/>
    <property type="molecule type" value="Genomic_DNA"/>
</dbReference>
<comment type="caution">
    <text evidence="11">The sequence shown here is derived from an EMBL/GenBank/DDBJ whole genome shotgun (WGS) entry which is preliminary data.</text>
</comment>
<dbReference type="GO" id="GO:0005178">
    <property type="term" value="F:integrin binding"/>
    <property type="evidence" value="ECO:0007669"/>
    <property type="project" value="TreeGrafter"/>
</dbReference>
<dbReference type="SUPFAM" id="SSF49265">
    <property type="entry name" value="Fibronectin type III"/>
    <property type="match status" value="1"/>
</dbReference>
<feature type="compositionally biased region" description="Basic and acidic residues" evidence="5">
    <location>
        <begin position="826"/>
        <end position="837"/>
    </location>
</feature>
<evidence type="ECO:0000256" key="6">
    <source>
        <dbReference type="SAM" id="SignalP"/>
    </source>
</evidence>
<dbReference type="PROSITE" id="PS51390">
    <property type="entry name" value="WAP"/>
    <property type="match status" value="1"/>
</dbReference>
<dbReference type="SMART" id="SM00217">
    <property type="entry name" value="WAP"/>
    <property type="match status" value="1"/>
</dbReference>
<accession>A0A8X6G3H1</accession>
<dbReference type="PROSITE" id="PS50853">
    <property type="entry name" value="FN3"/>
    <property type="match status" value="1"/>
</dbReference>
<proteinExistence type="predicted"/>
<comment type="caution">
    <text evidence="4">Lacks conserved residue(s) required for the propagation of feature annotation.</text>
</comment>
<sequence>MMKLWFLFLALCCVLATCEERLEDKMVEEDKELGEENLSSFGGTVLNNKFSSGTPPEASDQLITTTMDTNITLVDGSSVTTVSPKDVVSTETKVPVTVSNPPPTFTTHKIDPKKDVKKKNKPTFKKKDKNLDEEEMMEMNHESRSKMDETTTPFADTTEIVTENVPIVETTHADLTITEAAVETTTARQETTEKPHEDDTMPLGREESDITTTEAAPLTLQGDMLSDKQETTPQTDLFETTMIPEMVHETMADTNETESSQTTTNEPTTVETTLSPREAEATTTPEVLIVTENNEETTTINSITVDPVTEVLLKSEEIEEVHTVATETENTFTTTQENEINSDYNNLNNDLGSEKVSHETTTVHPEMEDTTSPPTVRKQKQMDLDNPEGPCLCDEPKVVVNCEGDRTLPDPNCPCRATCARQSGESCSPGEPCDEEFGLRCNLQNNTCYGPLSIEVFDVTPNSAKVRWGSTESELQPQALVFYSSLFRGAHTEWNKVIGTKPVVLENFLPGKTYYVKVEEDGKQEISTFKTKENVIGNMPKILVKQRSQTSLTVVWDDFRLPSYHSEYILEYKPSGESDQDWTKVQAGTQTIVTVSNLEPNTPYDMKVAVWEDDKLELPSEVITAYTADGCVKDNRMYSVGEEYFLECDARCVCNGNNETSCTPRCNAPYVKIGSKEADPLCYEKPLPSDPCCVTIRCTESKFYGDNGESQNKSGECPEIFEESETESKSCLSDCDHDGDCSGSLKCCPSSCGGAVCVQPLLPEDVCEHIYCGPNANCVSEKMSCECADGYEGNPHDFLSGCVLANATEEENVTEPQSNRSGFELHLGDKESHEMKDPTTTVTPEDQSNNSEFKNELENKNEESEKETVPTEAPFQLDLTNNKTKAPMSEEDVTTPETPNEEENFHLVRPQDNANSEANEEKREDISGRDMRNLTSDVPIPFDGCEYNNITYDKGVRFEDGCEARCTCEGRGHVSCVPRCTVLSAGGPTCTEVQDPDDHCCKIMVCSFPGSTDKEQVEGLPIKVLSALAQNGTSVRVRLGLSMSRLPTMVGRDSLEVWYRESSDSDNDLSQWNKKLISQNELTEVQQGVFEFDINDLIPQTDYYIKVGRQSQSSSDFNMAEFSNTVNVKTFPAAVKTVFQGCFHHNQSYSLGEIFYQGCEHKCICREKGFIECQDRCEIYIDTVGYEGCDWVQSEEDPCCTIPMCNRRKIPLMPDGRVPFTGAPDNMCVVDHNEIYRVGDIWESGDGCKTKICRCTLLANGSTSIQCQSECPPLAPNAHIPTARCPHPMLIKPDGPCSCPYVVCNETPRRVVQPPRPQCEYKGQRYDMGQEFHDECIALCHCGQDLRVNCAPIECPYHFSAKFSNCLEWDIDPNFFPIPPQCCAPAKCKNDGSCMFGNTKFENFQVIPSELLQCGTGCVCVNGNVTCENRCPPIEDVPPVNLPCSPNLAFKGHADGDSCCLQWMCKEPLKTNYCMFQGMRYLVSEQWEVQKGNQQKLCSCHLNEMGSPEVECRGGCPQIPPRFLQPTEQCLRPTIVNPEDPLMCPYVVCNNTVSGQDLYNVNVVALNSTAVRIRFSLASILVGLIGHAELHFTTDPTLPPSQWHIQKFSRPKRLFDSPNIEYILNALRPNTTYFLQVKI</sequence>
<evidence type="ECO:0000256" key="2">
    <source>
        <dbReference type="ARBA" id="ARBA00022656"/>
    </source>
</evidence>
<feature type="compositionally biased region" description="Basic and acidic residues" evidence="5">
    <location>
        <begin position="190"/>
        <end position="204"/>
    </location>
</feature>
<feature type="compositionally biased region" description="Acidic residues" evidence="5">
    <location>
        <begin position="889"/>
        <end position="902"/>
    </location>
</feature>
<feature type="signal peptide" evidence="6">
    <location>
        <begin position="1"/>
        <end position="16"/>
    </location>
</feature>
<evidence type="ECO:0000259" key="9">
    <source>
        <dbReference type="PROSITE" id="PS50853"/>
    </source>
</evidence>
<protein>
    <recommendedName>
        <fullName evidence="13">Epidermal cell surface receptor</fullName>
    </recommendedName>
</protein>
<dbReference type="CDD" id="cd00063">
    <property type="entry name" value="FN3"/>
    <property type="match status" value="2"/>
</dbReference>
<dbReference type="PANTHER" id="PTHR11348:SF34">
    <property type="entry name" value="EPIDERMAL CELL SURFACE RECEPTOR-RELATED"/>
    <property type="match status" value="1"/>
</dbReference>
<feature type="chain" id="PRO_5036493141" description="Epidermal cell surface receptor" evidence="6">
    <location>
        <begin position="17"/>
        <end position="1639"/>
    </location>
</feature>
<dbReference type="GO" id="GO:0007155">
    <property type="term" value="P:cell adhesion"/>
    <property type="evidence" value="ECO:0007669"/>
    <property type="project" value="TreeGrafter"/>
</dbReference>
<keyword evidence="2" id="KW-0800">Toxin</keyword>
<feature type="compositionally biased region" description="Low complexity" evidence="5">
    <location>
        <begin position="257"/>
        <end position="273"/>
    </location>
</feature>
<dbReference type="GO" id="GO:0090729">
    <property type="term" value="F:toxin activity"/>
    <property type="evidence" value="ECO:0007669"/>
    <property type="project" value="UniProtKB-KW"/>
</dbReference>
<dbReference type="InterPro" id="IPR013783">
    <property type="entry name" value="Ig-like_fold"/>
</dbReference>
<dbReference type="SMART" id="SM00060">
    <property type="entry name" value="FN3"/>
    <property type="match status" value="2"/>
</dbReference>
<dbReference type="PANTHER" id="PTHR11348">
    <property type="entry name" value="CONNECTIVE TISSUE GROWTH FACTOR-RELATED"/>
    <property type="match status" value="1"/>
</dbReference>
<gene>
    <name evidence="11" type="ORF">TNCT_728871</name>
</gene>
<dbReference type="InterPro" id="IPR036116">
    <property type="entry name" value="FN3_sf"/>
</dbReference>
<dbReference type="Pfam" id="PF00041">
    <property type="entry name" value="fn3"/>
    <property type="match status" value="1"/>
</dbReference>
<feature type="domain" description="Fibronectin type-III" evidence="9">
    <location>
        <begin position="535"/>
        <end position="630"/>
    </location>
</feature>
<dbReference type="InterPro" id="IPR003961">
    <property type="entry name" value="FN3_dom"/>
</dbReference>
<evidence type="ECO:0000256" key="4">
    <source>
        <dbReference type="PROSITE-ProRule" id="PRU00076"/>
    </source>
</evidence>
<comment type="function">
    <text evidence="1">Has antibacterial activity.</text>
</comment>
<evidence type="ECO:0000313" key="12">
    <source>
        <dbReference type="Proteomes" id="UP000887116"/>
    </source>
</evidence>
<keyword evidence="4" id="KW-0245">EGF-like domain</keyword>